<feature type="region of interest" description="Disordered" evidence="1">
    <location>
        <begin position="131"/>
        <end position="168"/>
    </location>
</feature>
<sequence length="254" mass="27176">MLQDETRQILTRRQPEHSGAAPVTMPQVVSNHSQIVTLQDKAASRIDPSQSPRAISVIGPSMRNTCWKEQGAGMMPGRICAPSAEFHLFALMMEDGSFRVVLLHCMMMNGNDFNSPGGGFGARWTAGARLSGSGHATAGRTQKRAGTGRHGEARAQRFRSGGGETKGQIIGTEQHGAAWAAHVTSIRLHAEAEDHCHHRVMVTWTRAAAAMIGDCRDRKQGESIVDSGGTGQADAGGVLEETAYAYISDVEEGN</sequence>
<name>M2YTR2_PSEFD</name>
<dbReference type="KEGG" id="pfj:MYCFIDRAFT_176447"/>
<keyword evidence="3" id="KW-1185">Reference proteome</keyword>
<dbReference type="GeneID" id="19333566"/>
<dbReference type="AlphaFoldDB" id="M2YTR2"/>
<evidence type="ECO:0000313" key="2">
    <source>
        <dbReference type="EMBL" id="EME81135.1"/>
    </source>
</evidence>
<dbReference type="VEuPathDB" id="FungiDB:MYCFIDRAFT_176447"/>
<dbReference type="HOGENOM" id="CLU_1094694_0_0_1"/>
<feature type="region of interest" description="Disordered" evidence="1">
    <location>
        <begin position="1"/>
        <end position="20"/>
    </location>
</feature>
<dbReference type="Proteomes" id="UP000016932">
    <property type="component" value="Unassembled WGS sequence"/>
</dbReference>
<accession>M2YTR2</accession>
<dbReference type="RefSeq" id="XP_007928406.1">
    <property type="nucleotide sequence ID" value="XM_007930215.1"/>
</dbReference>
<reference evidence="2 3" key="1">
    <citation type="journal article" date="2012" name="PLoS Pathog.">
        <title>Diverse lifestyles and strategies of plant pathogenesis encoded in the genomes of eighteen Dothideomycetes fungi.</title>
        <authorList>
            <person name="Ohm R.A."/>
            <person name="Feau N."/>
            <person name="Henrissat B."/>
            <person name="Schoch C.L."/>
            <person name="Horwitz B.A."/>
            <person name="Barry K.W."/>
            <person name="Condon B.J."/>
            <person name="Copeland A.C."/>
            <person name="Dhillon B."/>
            <person name="Glaser F."/>
            <person name="Hesse C.N."/>
            <person name="Kosti I."/>
            <person name="LaButti K."/>
            <person name="Lindquist E.A."/>
            <person name="Lucas S."/>
            <person name="Salamov A.A."/>
            <person name="Bradshaw R.E."/>
            <person name="Ciuffetti L."/>
            <person name="Hamelin R.C."/>
            <person name="Kema G.H.J."/>
            <person name="Lawrence C."/>
            <person name="Scott J.A."/>
            <person name="Spatafora J.W."/>
            <person name="Turgeon B.G."/>
            <person name="de Wit P.J.G.M."/>
            <person name="Zhong S."/>
            <person name="Goodwin S.B."/>
            <person name="Grigoriev I.V."/>
        </authorList>
    </citation>
    <scope>NUCLEOTIDE SEQUENCE [LARGE SCALE GENOMIC DNA]</scope>
    <source>
        <strain evidence="2 3">CIRAD86</strain>
    </source>
</reference>
<proteinExistence type="predicted"/>
<gene>
    <name evidence="2" type="ORF">MYCFIDRAFT_176447</name>
</gene>
<evidence type="ECO:0000313" key="3">
    <source>
        <dbReference type="Proteomes" id="UP000016932"/>
    </source>
</evidence>
<protein>
    <submittedName>
        <fullName evidence="2">Uncharacterized protein</fullName>
    </submittedName>
</protein>
<organism evidence="2 3">
    <name type="scientific">Pseudocercospora fijiensis (strain CIRAD86)</name>
    <name type="common">Black leaf streak disease fungus</name>
    <name type="synonym">Mycosphaerella fijiensis</name>
    <dbReference type="NCBI Taxonomy" id="383855"/>
    <lineage>
        <taxon>Eukaryota</taxon>
        <taxon>Fungi</taxon>
        <taxon>Dikarya</taxon>
        <taxon>Ascomycota</taxon>
        <taxon>Pezizomycotina</taxon>
        <taxon>Dothideomycetes</taxon>
        <taxon>Dothideomycetidae</taxon>
        <taxon>Mycosphaerellales</taxon>
        <taxon>Mycosphaerellaceae</taxon>
        <taxon>Pseudocercospora</taxon>
    </lineage>
</organism>
<evidence type="ECO:0000256" key="1">
    <source>
        <dbReference type="SAM" id="MobiDB-lite"/>
    </source>
</evidence>
<dbReference type="EMBL" id="KB446560">
    <property type="protein sequence ID" value="EME81135.1"/>
    <property type="molecule type" value="Genomic_DNA"/>
</dbReference>